<dbReference type="CDD" id="cd00187">
    <property type="entry name" value="TOP4c"/>
    <property type="match status" value="1"/>
</dbReference>
<evidence type="ECO:0000256" key="2">
    <source>
        <dbReference type="ARBA" id="ARBA00008263"/>
    </source>
</evidence>
<evidence type="ECO:0000256" key="3">
    <source>
        <dbReference type="ARBA" id="ARBA00022490"/>
    </source>
</evidence>
<proteinExistence type="inferred from homology"/>
<dbReference type="GO" id="GO:0034335">
    <property type="term" value="F:DNA negative supercoiling activity"/>
    <property type="evidence" value="ECO:0007669"/>
    <property type="project" value="UniProtKB-ARBA"/>
</dbReference>
<reference evidence="13" key="2">
    <citation type="journal article" date="2021" name="PeerJ">
        <title>Extensive microbial diversity within the chicken gut microbiome revealed by metagenomics and culture.</title>
        <authorList>
            <person name="Gilroy R."/>
            <person name="Ravi A."/>
            <person name="Getino M."/>
            <person name="Pursley I."/>
            <person name="Horton D.L."/>
            <person name="Alikhan N.F."/>
            <person name="Baker D."/>
            <person name="Gharbi K."/>
            <person name="Hall N."/>
            <person name="Watson M."/>
            <person name="Adriaenssens E.M."/>
            <person name="Foster-Nyarko E."/>
            <person name="Jarju S."/>
            <person name="Secka A."/>
            <person name="Antonio M."/>
            <person name="Oren A."/>
            <person name="Chaudhuri R.R."/>
            <person name="La Ragione R."/>
            <person name="Hildebrand F."/>
            <person name="Pallen M.J."/>
        </authorList>
    </citation>
    <scope>NUCLEOTIDE SEQUENCE</scope>
    <source>
        <strain evidence="13">CHK181-108</strain>
    </source>
</reference>
<dbReference type="FunFam" id="1.10.268.10:FF:000001">
    <property type="entry name" value="DNA gyrase subunit A"/>
    <property type="match status" value="1"/>
</dbReference>
<evidence type="ECO:0000256" key="8">
    <source>
        <dbReference type="ARBA" id="ARBA00023235"/>
    </source>
</evidence>
<feature type="domain" description="Topo IIA-type catalytic" evidence="12">
    <location>
        <begin position="35"/>
        <end position="498"/>
    </location>
</feature>
<sequence length="841" mass="94013">MEAIRNQKIVDVDLNREMKQSYINYAMSVIVSRALPDVRDGMKPVHRRILYDMYESNLLYENDFRKSATTVGDVLGKYHPHGDSSVYDALVRLAQDFSLRYPLVQGKGNFGSIDGDPPAAYRYTEAKMSKIAALMLSDIEKDTVDFVPNFDDKLKEPDVLPARFPNLLVNGSAGIAVGMATNIPPHNLTEVIDGIIAVIDDPLISIEELMNYIPGPDFPTGGVIMGRGGIRSAYTTGRGRIILRAKAEIEEDSKGKTRIVVSELPYQVNKARLEKHINELVRDGKIDGIASTRDESAEEIHFIIELKRDANPNVVLNNLYKYTQMQDTFGVILLALVDGQPKILNLREIIDCYIAHQEEVIRRRTAYDLKKAQERAHLLEGYRVVIDNVDEVVKIIRSSKSIPDAKAQLAERFELSDVQTTAIVQMPLGRLTGMERDKIETEYEELQVKIADFESILADEGRVLGIVKDDLREIKNKYGDSRRTAIENVFDEFDMDDLIDEEECIVTVTNNGYVKRMPVDTYRSQRRGGRGITGMTTREEDFVKDLFTTSTHHHILFFTTRGYVYRLKGYQIPEAARQAKGTAIVNLLPLEAGEKVSTMIPVSEFESGNYLTFITRNGLVKKTDIMDYSRIRSGGLRAIDIVEGDELIQVALTDGESEIMLVTHDGLAIRFAEKDVRAMGRTTRGVKGISLNEGDYVVGACAGPVTEGAELLVVTENGYGKKTEFCEYRLQTRSGKGLYTYKITEKTGKIAGVAAVTDNDDIMMITSEGVVIRMHAEEISTYGRHTQGVRLMRLDEGVSVVSIALTERDDDTEAAAPENEVPEDDGEEPVDPEETVTDLDD</sequence>
<dbReference type="GO" id="GO:0006261">
    <property type="term" value="P:DNA-templated DNA replication"/>
    <property type="evidence" value="ECO:0007669"/>
    <property type="project" value="UniProtKB-UniRule"/>
</dbReference>
<evidence type="ECO:0000256" key="10">
    <source>
        <dbReference type="PROSITE-ProRule" id="PRU01384"/>
    </source>
</evidence>
<dbReference type="Pfam" id="PF00521">
    <property type="entry name" value="DNA_topoisoIV"/>
    <property type="match status" value="1"/>
</dbReference>
<dbReference type="InterPro" id="IPR005743">
    <property type="entry name" value="GyrA"/>
</dbReference>
<dbReference type="GO" id="GO:0009330">
    <property type="term" value="C:DNA topoisomerase type II (double strand cut, ATP-hydrolyzing) complex"/>
    <property type="evidence" value="ECO:0007669"/>
    <property type="project" value="TreeGrafter"/>
</dbReference>
<evidence type="ECO:0000313" key="13">
    <source>
        <dbReference type="EMBL" id="HIT84582.1"/>
    </source>
</evidence>
<dbReference type="GO" id="GO:0003677">
    <property type="term" value="F:DNA binding"/>
    <property type="evidence" value="ECO:0007669"/>
    <property type="project" value="UniProtKB-UniRule"/>
</dbReference>
<comment type="function">
    <text evidence="9">A type II topoisomerase that negatively supercoils closed circular double-stranded (ds) DNA in an ATP-dependent manner to modulate DNA topology and maintain chromosomes in an underwound state. Negative supercoiling favors strand separation, and DNA replication, transcription, recombination and repair, all of which involve strand separation. Also able to catalyze the interconversion of other topological isomers of dsDNA rings, including catenanes and knotted rings. Type II topoisomerases break and join 2 DNA strands simultaneously in an ATP-dependent manner.</text>
</comment>
<dbReference type="Gene3D" id="2.120.10.90">
    <property type="entry name" value="DNA gyrase/topoisomerase IV, subunit A, C-terminal"/>
    <property type="match status" value="1"/>
</dbReference>
<dbReference type="HAMAP" id="MF_01897">
    <property type="entry name" value="GyrA"/>
    <property type="match status" value="1"/>
</dbReference>
<protein>
    <recommendedName>
        <fullName evidence="9">DNA gyrase subunit A</fullName>
        <ecNumber evidence="9">5.6.2.2</ecNumber>
    </recommendedName>
</protein>
<feature type="compositionally biased region" description="Acidic residues" evidence="11">
    <location>
        <begin position="820"/>
        <end position="841"/>
    </location>
</feature>
<dbReference type="SUPFAM" id="SSF56719">
    <property type="entry name" value="Type II DNA topoisomerase"/>
    <property type="match status" value="1"/>
</dbReference>
<dbReference type="GO" id="GO:0005694">
    <property type="term" value="C:chromosome"/>
    <property type="evidence" value="ECO:0007669"/>
    <property type="project" value="InterPro"/>
</dbReference>
<evidence type="ECO:0000256" key="5">
    <source>
        <dbReference type="ARBA" id="ARBA00022840"/>
    </source>
</evidence>
<dbReference type="FunFam" id="3.30.1360.40:FF:000002">
    <property type="entry name" value="DNA gyrase subunit A"/>
    <property type="match status" value="1"/>
</dbReference>
<dbReference type="Proteomes" id="UP000824165">
    <property type="component" value="Unassembled WGS sequence"/>
</dbReference>
<dbReference type="AlphaFoldDB" id="A0A9D1H2Q2"/>
<evidence type="ECO:0000256" key="9">
    <source>
        <dbReference type="HAMAP-Rule" id="MF_01897"/>
    </source>
</evidence>
<keyword evidence="7 9" id="KW-0238">DNA-binding</keyword>
<dbReference type="PROSITE" id="PS52040">
    <property type="entry name" value="TOPO_IIA"/>
    <property type="match status" value="1"/>
</dbReference>
<dbReference type="InterPro" id="IPR035516">
    <property type="entry name" value="Gyrase/topoIV_suA_C"/>
</dbReference>
<comment type="subcellular location">
    <subcellularLocation>
        <location evidence="9">Cytoplasm</location>
    </subcellularLocation>
</comment>
<dbReference type="GO" id="GO:0005524">
    <property type="term" value="F:ATP binding"/>
    <property type="evidence" value="ECO:0007669"/>
    <property type="project" value="UniProtKB-UniRule"/>
</dbReference>
<feature type="active site" description="O-(5'-phospho-DNA)-tyrosine intermediate" evidence="9 10">
    <location>
        <position position="123"/>
    </location>
</feature>
<dbReference type="GO" id="GO:0006265">
    <property type="term" value="P:DNA topological change"/>
    <property type="evidence" value="ECO:0007669"/>
    <property type="project" value="UniProtKB-UniRule"/>
</dbReference>
<gene>
    <name evidence="9 13" type="primary">gyrA</name>
    <name evidence="13" type="ORF">IAA60_01620</name>
</gene>
<dbReference type="NCBIfam" id="TIGR01063">
    <property type="entry name" value="gyrA"/>
    <property type="match status" value="1"/>
</dbReference>
<organism evidence="13 14">
    <name type="scientific">Candidatus Ornithomonoglobus intestinigallinarum</name>
    <dbReference type="NCBI Taxonomy" id="2840894"/>
    <lineage>
        <taxon>Bacteria</taxon>
        <taxon>Bacillati</taxon>
        <taxon>Bacillota</taxon>
        <taxon>Clostridia</taxon>
        <taxon>Candidatus Ornithomonoglobus</taxon>
    </lineage>
</organism>
<accession>A0A9D1H2Q2</accession>
<dbReference type="InterPro" id="IPR013758">
    <property type="entry name" value="Topo_IIA_A/C_ab"/>
</dbReference>
<evidence type="ECO:0000256" key="11">
    <source>
        <dbReference type="SAM" id="MobiDB-lite"/>
    </source>
</evidence>
<comment type="catalytic activity">
    <reaction evidence="1 9 10">
        <text>ATP-dependent breakage, passage and rejoining of double-stranded DNA.</text>
        <dbReference type="EC" id="5.6.2.2"/>
    </reaction>
</comment>
<dbReference type="Gene3D" id="3.90.199.10">
    <property type="entry name" value="Topoisomerase II, domain 5"/>
    <property type="match status" value="1"/>
</dbReference>
<dbReference type="InterPro" id="IPR013760">
    <property type="entry name" value="Topo_IIA-like_dom_sf"/>
</dbReference>
<evidence type="ECO:0000256" key="1">
    <source>
        <dbReference type="ARBA" id="ARBA00000185"/>
    </source>
</evidence>
<dbReference type="Gene3D" id="1.10.268.10">
    <property type="entry name" value="Topoisomerase, domain 3"/>
    <property type="match status" value="1"/>
</dbReference>
<dbReference type="SUPFAM" id="SSF101904">
    <property type="entry name" value="GyrA/ParC C-terminal domain-like"/>
    <property type="match status" value="1"/>
</dbReference>
<keyword evidence="3 9" id="KW-0963">Cytoplasm</keyword>
<dbReference type="InterPro" id="IPR013757">
    <property type="entry name" value="Topo_IIA_A_a_sf"/>
</dbReference>
<dbReference type="InterPro" id="IPR002205">
    <property type="entry name" value="Topo_IIA_dom_A"/>
</dbReference>
<evidence type="ECO:0000313" key="14">
    <source>
        <dbReference type="Proteomes" id="UP000824165"/>
    </source>
</evidence>
<evidence type="ECO:0000256" key="7">
    <source>
        <dbReference type="ARBA" id="ARBA00023125"/>
    </source>
</evidence>
<comment type="caution">
    <text evidence="13">The sequence shown here is derived from an EMBL/GenBank/DDBJ whole genome shotgun (WGS) entry which is preliminary data.</text>
</comment>
<keyword evidence="5 9" id="KW-0067">ATP-binding</keyword>
<dbReference type="Pfam" id="PF03989">
    <property type="entry name" value="DNA_gyraseA_C"/>
    <property type="match status" value="6"/>
</dbReference>
<dbReference type="FunFam" id="2.120.10.90:FF:000004">
    <property type="entry name" value="DNA gyrase subunit A"/>
    <property type="match status" value="1"/>
</dbReference>
<evidence type="ECO:0000256" key="4">
    <source>
        <dbReference type="ARBA" id="ARBA00022741"/>
    </source>
</evidence>
<dbReference type="PANTHER" id="PTHR43493:SF5">
    <property type="entry name" value="DNA GYRASE SUBUNIT A, CHLOROPLASTIC_MITOCHONDRIAL"/>
    <property type="match status" value="1"/>
</dbReference>
<keyword evidence="6 9" id="KW-0799">Topoisomerase</keyword>
<reference evidence="13" key="1">
    <citation type="submission" date="2020-10" db="EMBL/GenBank/DDBJ databases">
        <authorList>
            <person name="Gilroy R."/>
        </authorList>
    </citation>
    <scope>NUCLEOTIDE SEQUENCE</scope>
    <source>
        <strain evidence="13">CHK181-108</strain>
    </source>
</reference>
<name>A0A9D1H2Q2_9FIRM</name>
<dbReference type="InterPro" id="IPR006691">
    <property type="entry name" value="GyrA/parC_rep"/>
</dbReference>
<dbReference type="GO" id="GO:0005737">
    <property type="term" value="C:cytoplasm"/>
    <property type="evidence" value="ECO:0007669"/>
    <property type="project" value="UniProtKB-SubCell"/>
</dbReference>
<dbReference type="NCBIfam" id="NF004043">
    <property type="entry name" value="PRK05560.1"/>
    <property type="match status" value="1"/>
</dbReference>
<comment type="miscellaneous">
    <text evidence="9">Few gyrases are as efficient as E.coli at forming negative supercoils. Not all organisms have 2 type II topoisomerases; in organisms with a single type II topoisomerase this enzyme also has to decatenate newly replicated chromosomes.</text>
</comment>
<dbReference type="FunFam" id="3.90.199.10:FF:000001">
    <property type="entry name" value="DNA gyrase subunit A"/>
    <property type="match status" value="1"/>
</dbReference>
<comment type="similarity">
    <text evidence="2 9">Belongs to the type II topoisomerase GyrA/ParC subunit family.</text>
</comment>
<feature type="short sequence motif" description="GyrA-box" evidence="9">
    <location>
        <begin position="525"/>
        <end position="531"/>
    </location>
</feature>
<dbReference type="EC" id="5.6.2.2" evidence="9"/>
<comment type="subunit">
    <text evidence="9">Heterotetramer, composed of two GyrA and two GyrB chains. In the heterotetramer, GyrA contains the active site tyrosine that forms a transient covalent intermediate with DNA, while GyrB binds cofactors and catalyzes ATP hydrolysis.</text>
</comment>
<dbReference type="PANTHER" id="PTHR43493">
    <property type="entry name" value="DNA GYRASE/TOPOISOMERASE SUBUNIT A"/>
    <property type="match status" value="1"/>
</dbReference>
<dbReference type="EMBL" id="DVLU01000013">
    <property type="protein sequence ID" value="HIT84582.1"/>
    <property type="molecule type" value="Genomic_DNA"/>
</dbReference>
<keyword evidence="8 9" id="KW-0413">Isomerase</keyword>
<dbReference type="Gene3D" id="3.30.1360.40">
    <property type="match status" value="1"/>
</dbReference>
<dbReference type="InterPro" id="IPR050220">
    <property type="entry name" value="Type_II_DNA_Topoisomerases"/>
</dbReference>
<dbReference type="SMART" id="SM00434">
    <property type="entry name" value="TOP4c"/>
    <property type="match status" value="1"/>
</dbReference>
<evidence type="ECO:0000256" key="6">
    <source>
        <dbReference type="ARBA" id="ARBA00023029"/>
    </source>
</evidence>
<keyword evidence="4 9" id="KW-0547">Nucleotide-binding</keyword>
<evidence type="ECO:0000259" key="12">
    <source>
        <dbReference type="PROSITE" id="PS52040"/>
    </source>
</evidence>
<dbReference type="NCBIfam" id="NF004044">
    <property type="entry name" value="PRK05561.1"/>
    <property type="match status" value="1"/>
</dbReference>
<feature type="region of interest" description="Disordered" evidence="11">
    <location>
        <begin position="806"/>
        <end position="841"/>
    </location>
</feature>